<evidence type="ECO:0000256" key="2">
    <source>
        <dbReference type="ARBA" id="ARBA00009280"/>
    </source>
</evidence>
<keyword evidence="6 9" id="KW-0418">Kinase</keyword>
<keyword evidence="3 9" id="KW-0808">Transferase</keyword>
<dbReference type="EC" id="2.7.1.107" evidence="9"/>
<dbReference type="GO" id="GO:0004143">
    <property type="term" value="F:ATP-dependent diacylglycerol kinase activity"/>
    <property type="evidence" value="ECO:0007669"/>
    <property type="project" value="UniProtKB-EC"/>
</dbReference>
<dbReference type="InterPro" id="IPR001206">
    <property type="entry name" value="Diacylglycerol_kinase_cat_dom"/>
</dbReference>
<evidence type="ECO:0000256" key="8">
    <source>
        <dbReference type="ARBA" id="ARBA00023136"/>
    </source>
</evidence>
<dbReference type="InterPro" id="IPR037607">
    <property type="entry name" value="DGK"/>
</dbReference>
<accession>A0A7S0ZH04</accession>
<evidence type="ECO:0000256" key="1">
    <source>
        <dbReference type="ARBA" id="ARBA00004370"/>
    </source>
</evidence>
<dbReference type="GO" id="GO:0005524">
    <property type="term" value="F:ATP binding"/>
    <property type="evidence" value="ECO:0007669"/>
    <property type="project" value="UniProtKB-KW"/>
</dbReference>
<dbReference type="Gene3D" id="2.60.200.40">
    <property type="match status" value="1"/>
</dbReference>
<evidence type="ECO:0000313" key="11">
    <source>
        <dbReference type="EMBL" id="CAD8821543.1"/>
    </source>
</evidence>
<dbReference type="SMART" id="SM00046">
    <property type="entry name" value="DAGKc"/>
    <property type="match status" value="1"/>
</dbReference>
<dbReference type="InterPro" id="IPR000756">
    <property type="entry name" value="Diacylglycerol_kin_accessory"/>
</dbReference>
<dbReference type="EMBL" id="HBFP01008306">
    <property type="protein sequence ID" value="CAD8821543.1"/>
    <property type="molecule type" value="Transcribed_RNA"/>
</dbReference>
<comment type="catalytic activity">
    <reaction evidence="9">
        <text>a 1,2-diacyl-sn-glycerol + ATP = a 1,2-diacyl-sn-glycero-3-phosphate + ADP + H(+)</text>
        <dbReference type="Rhea" id="RHEA:10272"/>
        <dbReference type="ChEBI" id="CHEBI:15378"/>
        <dbReference type="ChEBI" id="CHEBI:17815"/>
        <dbReference type="ChEBI" id="CHEBI:30616"/>
        <dbReference type="ChEBI" id="CHEBI:58608"/>
        <dbReference type="ChEBI" id="CHEBI:456216"/>
        <dbReference type="EC" id="2.7.1.107"/>
    </reaction>
</comment>
<keyword evidence="4 9" id="KW-0547">Nucleotide-binding</keyword>
<comment type="similarity">
    <text evidence="2 9">Belongs to the eukaryotic diacylglycerol kinase family.</text>
</comment>
<evidence type="ECO:0000256" key="4">
    <source>
        <dbReference type="ARBA" id="ARBA00022741"/>
    </source>
</evidence>
<dbReference type="InterPro" id="IPR016064">
    <property type="entry name" value="NAD/diacylglycerol_kinase_sf"/>
</dbReference>
<keyword evidence="5" id="KW-0863">Zinc-finger</keyword>
<dbReference type="SMART" id="SM00045">
    <property type="entry name" value="DAGKa"/>
    <property type="match status" value="1"/>
</dbReference>
<dbReference type="PROSITE" id="PS50146">
    <property type="entry name" value="DAGK"/>
    <property type="match status" value="1"/>
</dbReference>
<evidence type="ECO:0000256" key="3">
    <source>
        <dbReference type="ARBA" id="ARBA00022679"/>
    </source>
</evidence>
<dbReference type="Gene3D" id="3.40.50.10330">
    <property type="entry name" value="Probable inorganic polyphosphate/atp-NAD kinase, domain 1"/>
    <property type="match status" value="1"/>
</dbReference>
<proteinExistence type="inferred from homology"/>
<keyword evidence="5" id="KW-0862">Zinc</keyword>
<dbReference type="GO" id="GO:0008270">
    <property type="term" value="F:zinc ion binding"/>
    <property type="evidence" value="ECO:0007669"/>
    <property type="project" value="UniProtKB-KW"/>
</dbReference>
<dbReference type="PANTHER" id="PTHR11255:SF54">
    <property type="entry name" value="DIACYLGLYCEROL KINASE THETA"/>
    <property type="match status" value="1"/>
</dbReference>
<organism evidence="11">
    <name type="scientific">Timspurckia oligopyrenoides</name>
    <dbReference type="NCBI Taxonomy" id="708627"/>
    <lineage>
        <taxon>Eukaryota</taxon>
        <taxon>Rhodophyta</taxon>
        <taxon>Bangiophyceae</taxon>
        <taxon>Porphyridiales</taxon>
        <taxon>Porphyridiaceae</taxon>
        <taxon>Timspurckia</taxon>
    </lineage>
</organism>
<dbReference type="AlphaFoldDB" id="A0A7S0ZH04"/>
<dbReference type="InterPro" id="IPR017438">
    <property type="entry name" value="ATP-NAD_kinase_N"/>
</dbReference>
<dbReference type="SUPFAM" id="SSF111331">
    <property type="entry name" value="NAD kinase/diacylglycerol kinase-like"/>
    <property type="match status" value="1"/>
</dbReference>
<evidence type="ECO:0000256" key="9">
    <source>
        <dbReference type="RuleBase" id="RU361128"/>
    </source>
</evidence>
<evidence type="ECO:0000259" key="10">
    <source>
        <dbReference type="PROSITE" id="PS50146"/>
    </source>
</evidence>
<evidence type="ECO:0000256" key="6">
    <source>
        <dbReference type="ARBA" id="ARBA00022777"/>
    </source>
</evidence>
<name>A0A7S0ZH04_9RHOD</name>
<dbReference type="GO" id="GO:0016020">
    <property type="term" value="C:membrane"/>
    <property type="evidence" value="ECO:0007669"/>
    <property type="project" value="UniProtKB-SubCell"/>
</dbReference>
<keyword evidence="7 9" id="KW-0067">ATP-binding</keyword>
<sequence length="386" mass="42469">MAPTIVMFVNRKSGGQKGVRIYEEFHSLIGDRCVYLDDGASLGIQQCVQVLEQSEEYKKLIESVDLSDPDHKFVSTENILRCVCSGGDGTVSWVLGEMDKSELIPKFVRIPVAHLPLGTGNDFARATGWGGGYDGGSPKQILQKVQNASAVRLDRWKLSVKTLSDGVSKEFPFHNYISIGCDAAVAYGFDDLRRRKPHLFTSRARNKLIYIGQGALVTFTGKGGLIRKKVQVSGESVQKTMEEDKIHTHEFELPMLAQSLVIENVPSYMGGADIWGKKGESVVCLPMIHTDPTKGRHAPPGGFQEQSLGDGVLEALTFQGPAQQGIASVVKSTARRVGQASKFHIECRHSRWYVQYDGEPLLFEDEKGIDVDVWLGRSASVLVNKS</sequence>
<dbReference type="Pfam" id="PF00609">
    <property type="entry name" value="DAGK_acc"/>
    <property type="match status" value="1"/>
</dbReference>
<dbReference type="PANTHER" id="PTHR11255">
    <property type="entry name" value="DIACYLGLYCEROL KINASE"/>
    <property type="match status" value="1"/>
</dbReference>
<keyword evidence="5" id="KW-0479">Metal-binding</keyword>
<evidence type="ECO:0000256" key="5">
    <source>
        <dbReference type="ARBA" id="ARBA00022771"/>
    </source>
</evidence>
<gene>
    <name evidence="11" type="ORF">TOLI1172_LOCUS5938</name>
</gene>
<evidence type="ECO:0000256" key="7">
    <source>
        <dbReference type="ARBA" id="ARBA00022840"/>
    </source>
</evidence>
<keyword evidence="8" id="KW-0472">Membrane</keyword>
<protein>
    <recommendedName>
        <fullName evidence="9">Diacylglycerol kinase</fullName>
        <shortName evidence="9">DAG kinase</shortName>
        <ecNumber evidence="9">2.7.1.107</ecNumber>
    </recommendedName>
</protein>
<dbReference type="GO" id="GO:0007200">
    <property type="term" value="P:phospholipase C-activating G protein-coupled receptor signaling pathway"/>
    <property type="evidence" value="ECO:0007669"/>
    <property type="project" value="InterPro"/>
</dbReference>
<feature type="domain" description="DAGKc" evidence="10">
    <location>
        <begin position="1"/>
        <end position="162"/>
    </location>
</feature>
<reference evidence="11" key="1">
    <citation type="submission" date="2021-01" db="EMBL/GenBank/DDBJ databases">
        <authorList>
            <person name="Corre E."/>
            <person name="Pelletier E."/>
            <person name="Niang G."/>
            <person name="Scheremetjew M."/>
            <person name="Finn R."/>
            <person name="Kale V."/>
            <person name="Holt S."/>
            <person name="Cochrane G."/>
            <person name="Meng A."/>
            <person name="Brown T."/>
            <person name="Cohen L."/>
        </authorList>
    </citation>
    <scope>NUCLEOTIDE SEQUENCE</scope>
    <source>
        <strain evidence="11">CCMP3278</strain>
    </source>
</reference>
<comment type="subcellular location">
    <subcellularLocation>
        <location evidence="1">Membrane</location>
    </subcellularLocation>
</comment>
<dbReference type="Pfam" id="PF00781">
    <property type="entry name" value="DAGK_cat"/>
    <property type="match status" value="1"/>
</dbReference>